<keyword evidence="3" id="KW-1185">Reference proteome</keyword>
<keyword evidence="1" id="KW-1133">Transmembrane helix</keyword>
<sequence>KLTTVPHTPKSLTGIFQIFAGKFHRRLPRSTFSGNGLRSLTSLVLRRFTKGGAKSTGGDLRRRRLDRWRDLSGSVAASSAVGSASIDGVDRSWGFDHDLRLIDLIILILGLFLLFFLIHLV</sequence>
<keyword evidence="1" id="KW-0472">Membrane</keyword>
<comment type="caution">
    <text evidence="2">The sequence shown here is derived from an EMBL/GenBank/DDBJ whole genome shotgun (WGS) entry which is preliminary data.</text>
</comment>
<dbReference type="OrthoDB" id="10435933at2759"/>
<feature type="non-terminal residue" evidence="2">
    <location>
        <position position="1"/>
    </location>
</feature>
<proteinExistence type="predicted"/>
<accession>A0A2P5BQ86</accession>
<protein>
    <recommendedName>
        <fullName evidence="4">Transmembrane protein</fullName>
    </recommendedName>
</protein>
<reference evidence="3" key="1">
    <citation type="submission" date="2016-06" db="EMBL/GenBank/DDBJ databases">
        <title>Parallel loss of symbiosis genes in relatives of nitrogen-fixing non-legume Parasponia.</title>
        <authorList>
            <person name="Van Velzen R."/>
            <person name="Holmer R."/>
            <person name="Bu F."/>
            <person name="Rutten L."/>
            <person name="Van Zeijl A."/>
            <person name="Liu W."/>
            <person name="Santuari L."/>
            <person name="Cao Q."/>
            <person name="Sharma T."/>
            <person name="Shen D."/>
            <person name="Roswanjaya Y."/>
            <person name="Wardhani T."/>
            <person name="Kalhor M.S."/>
            <person name="Jansen J."/>
            <person name="Van den Hoogen J."/>
            <person name="Gungor B."/>
            <person name="Hartog M."/>
            <person name="Hontelez J."/>
            <person name="Verver J."/>
            <person name="Yang W.-C."/>
            <person name="Schijlen E."/>
            <person name="Repin R."/>
            <person name="Schilthuizen M."/>
            <person name="Schranz E."/>
            <person name="Heidstra R."/>
            <person name="Miyata K."/>
            <person name="Fedorova E."/>
            <person name="Kohlen W."/>
            <person name="Bisseling T."/>
            <person name="Smit S."/>
            <person name="Geurts R."/>
        </authorList>
    </citation>
    <scope>NUCLEOTIDE SEQUENCE [LARGE SCALE GENOMIC DNA]</scope>
    <source>
        <strain evidence="3">cv. WU1-14</strain>
    </source>
</reference>
<gene>
    <name evidence="2" type="ORF">PanWU01x14_219830</name>
</gene>
<dbReference type="Proteomes" id="UP000237105">
    <property type="component" value="Unassembled WGS sequence"/>
</dbReference>
<organism evidence="2 3">
    <name type="scientific">Parasponia andersonii</name>
    <name type="common">Sponia andersonii</name>
    <dbReference type="NCBI Taxonomy" id="3476"/>
    <lineage>
        <taxon>Eukaryota</taxon>
        <taxon>Viridiplantae</taxon>
        <taxon>Streptophyta</taxon>
        <taxon>Embryophyta</taxon>
        <taxon>Tracheophyta</taxon>
        <taxon>Spermatophyta</taxon>
        <taxon>Magnoliopsida</taxon>
        <taxon>eudicotyledons</taxon>
        <taxon>Gunneridae</taxon>
        <taxon>Pentapetalae</taxon>
        <taxon>rosids</taxon>
        <taxon>fabids</taxon>
        <taxon>Rosales</taxon>
        <taxon>Cannabaceae</taxon>
        <taxon>Parasponia</taxon>
    </lineage>
</organism>
<dbReference type="EMBL" id="JXTB01000239">
    <property type="protein sequence ID" value="PON50972.1"/>
    <property type="molecule type" value="Genomic_DNA"/>
</dbReference>
<evidence type="ECO:0000313" key="2">
    <source>
        <dbReference type="EMBL" id="PON50972.1"/>
    </source>
</evidence>
<keyword evidence="1" id="KW-0812">Transmembrane</keyword>
<feature type="transmembrane region" description="Helical" evidence="1">
    <location>
        <begin position="101"/>
        <end position="120"/>
    </location>
</feature>
<name>A0A2P5BQ86_PARAD</name>
<evidence type="ECO:0000313" key="3">
    <source>
        <dbReference type="Proteomes" id="UP000237105"/>
    </source>
</evidence>
<dbReference type="AlphaFoldDB" id="A0A2P5BQ86"/>
<evidence type="ECO:0008006" key="4">
    <source>
        <dbReference type="Google" id="ProtNLM"/>
    </source>
</evidence>
<evidence type="ECO:0000256" key="1">
    <source>
        <dbReference type="SAM" id="Phobius"/>
    </source>
</evidence>